<dbReference type="PROSITE" id="PS51375">
    <property type="entry name" value="PPR"/>
    <property type="match status" value="6"/>
</dbReference>
<dbReference type="EMBL" id="JABTTQ020002581">
    <property type="protein sequence ID" value="KAK6123282.1"/>
    <property type="molecule type" value="Genomic_DNA"/>
</dbReference>
<protein>
    <recommendedName>
        <fullName evidence="7">Pentatricopeptide repeat-containing protein</fullName>
    </recommendedName>
</protein>
<keyword evidence="2" id="KW-0677">Repeat</keyword>
<proteinExistence type="inferred from homology"/>
<dbReference type="Pfam" id="PF12854">
    <property type="entry name" value="PPR_1"/>
    <property type="match status" value="1"/>
</dbReference>
<sequence length="686" mass="75500">MRSWAISVEDLQMMKTNPNSSFCRASVGSSKKISNFKMIIDLTIDDPVETTMNDKDDRLSHSNIDSNSPQSQTNETNTLINPVSAKQMQLLELSDCERRSVKTMLRAKHLGTLSQSARSFFLSGSRCSAADGSSSCTCSDDETCISRRHLRANVQHIGASSSLLSKASVGVSPLASLDSVKEVNAKTTEHNSTLSQGVAIACSLDRAEDSVSYADDFDVHSSPPIADQFVKAGMAAVGLLSDLVNYRIPMMDGSSMLTSSRNSMVDRTKPISNVRSANTKNPRKDKVYVKPSAAPNFTSGATGSGDRSVSEKGVTNESNNFAETHGISSEPRDRVKSIPQRARANSNRFMPNTPQSDGFTRAIRQAKKRLSGSSTARSTPTKLNQVLKQLQDYTVALGFFYWLKRTPGFKHDGHTYTTMVGILGRARQFGAINKLLDQMVSDGCKPNVVTYNRLIHSYGRANYLNEALSVFNQMQNVGCEPDRVTYCTLIDIHAKSGYLDVAIDMYQRMQEVGLSPDTFTYSVIINCLGKAGHLAAAHKLFCEMVNQGCVPNLVTYNIMIALHAKARNYQSSLQLYRDMQSAGFEPDKVTYSIVMEVLGHCGYLDEAEAVFAEMKRKIGFRTSPFTVFSSTFGEKPVMSKRLGNGIEPCLVLVYARTSPLAILYLARFLEYTVFAMRITCFKACSV</sequence>
<feature type="compositionally biased region" description="Polar residues" evidence="4">
    <location>
        <begin position="61"/>
        <end position="76"/>
    </location>
</feature>
<dbReference type="Gene3D" id="1.25.40.10">
    <property type="entry name" value="Tetratricopeptide repeat domain"/>
    <property type="match status" value="2"/>
</dbReference>
<feature type="repeat" description="PPR" evidence="3">
    <location>
        <begin position="447"/>
        <end position="481"/>
    </location>
</feature>
<feature type="region of interest" description="Disordered" evidence="4">
    <location>
        <begin position="51"/>
        <end position="76"/>
    </location>
</feature>
<comment type="caution">
    <text evidence="5">The sequence shown here is derived from an EMBL/GenBank/DDBJ whole genome shotgun (WGS) entry which is preliminary data.</text>
</comment>
<keyword evidence="6" id="KW-1185">Reference proteome</keyword>
<dbReference type="Pfam" id="PF13041">
    <property type="entry name" value="PPR_2"/>
    <property type="match status" value="2"/>
</dbReference>
<name>A0ABR0UM60_REHGL</name>
<feature type="repeat" description="PPR" evidence="3">
    <location>
        <begin position="552"/>
        <end position="586"/>
    </location>
</feature>
<evidence type="ECO:0000256" key="1">
    <source>
        <dbReference type="ARBA" id="ARBA00007626"/>
    </source>
</evidence>
<accession>A0ABR0UM60</accession>
<feature type="repeat" description="PPR" evidence="3">
    <location>
        <begin position="587"/>
        <end position="617"/>
    </location>
</feature>
<dbReference type="PANTHER" id="PTHR47447">
    <property type="entry name" value="OS03G0856100 PROTEIN"/>
    <property type="match status" value="1"/>
</dbReference>
<evidence type="ECO:0000313" key="5">
    <source>
        <dbReference type="EMBL" id="KAK6123282.1"/>
    </source>
</evidence>
<feature type="repeat" description="PPR" evidence="3">
    <location>
        <begin position="412"/>
        <end position="446"/>
    </location>
</feature>
<evidence type="ECO:0008006" key="7">
    <source>
        <dbReference type="Google" id="ProtNLM"/>
    </source>
</evidence>
<feature type="repeat" description="PPR" evidence="3">
    <location>
        <begin position="482"/>
        <end position="516"/>
    </location>
</feature>
<feature type="compositionally biased region" description="Polar residues" evidence="4">
    <location>
        <begin position="295"/>
        <end position="322"/>
    </location>
</feature>
<dbReference type="Pfam" id="PF01535">
    <property type="entry name" value="PPR"/>
    <property type="match status" value="1"/>
</dbReference>
<dbReference type="Proteomes" id="UP001318860">
    <property type="component" value="Unassembled WGS sequence"/>
</dbReference>
<evidence type="ECO:0000256" key="4">
    <source>
        <dbReference type="SAM" id="MobiDB-lite"/>
    </source>
</evidence>
<organism evidence="5 6">
    <name type="scientific">Rehmannia glutinosa</name>
    <name type="common">Chinese foxglove</name>
    <dbReference type="NCBI Taxonomy" id="99300"/>
    <lineage>
        <taxon>Eukaryota</taxon>
        <taxon>Viridiplantae</taxon>
        <taxon>Streptophyta</taxon>
        <taxon>Embryophyta</taxon>
        <taxon>Tracheophyta</taxon>
        <taxon>Spermatophyta</taxon>
        <taxon>Magnoliopsida</taxon>
        <taxon>eudicotyledons</taxon>
        <taxon>Gunneridae</taxon>
        <taxon>Pentapetalae</taxon>
        <taxon>asterids</taxon>
        <taxon>lamiids</taxon>
        <taxon>Lamiales</taxon>
        <taxon>Orobanchaceae</taxon>
        <taxon>Rehmannieae</taxon>
        <taxon>Rehmannia</taxon>
    </lineage>
</organism>
<feature type="region of interest" description="Disordered" evidence="4">
    <location>
        <begin position="292"/>
        <end position="336"/>
    </location>
</feature>
<evidence type="ECO:0000313" key="6">
    <source>
        <dbReference type="Proteomes" id="UP001318860"/>
    </source>
</evidence>
<evidence type="ECO:0000256" key="2">
    <source>
        <dbReference type="ARBA" id="ARBA00022737"/>
    </source>
</evidence>
<dbReference type="NCBIfam" id="TIGR00756">
    <property type="entry name" value="PPR"/>
    <property type="match status" value="6"/>
</dbReference>
<dbReference type="InterPro" id="IPR011990">
    <property type="entry name" value="TPR-like_helical_dom_sf"/>
</dbReference>
<feature type="repeat" description="PPR" evidence="3">
    <location>
        <begin position="517"/>
        <end position="551"/>
    </location>
</feature>
<dbReference type="PANTHER" id="PTHR47447:SF17">
    <property type="entry name" value="OS12G0638900 PROTEIN"/>
    <property type="match status" value="1"/>
</dbReference>
<evidence type="ECO:0000256" key="3">
    <source>
        <dbReference type="PROSITE-ProRule" id="PRU00708"/>
    </source>
</evidence>
<comment type="similarity">
    <text evidence="1">Belongs to the PPR family. P subfamily.</text>
</comment>
<gene>
    <name evidence="5" type="ORF">DH2020_042978</name>
</gene>
<reference evidence="5 6" key="1">
    <citation type="journal article" date="2021" name="Comput. Struct. Biotechnol. J.">
        <title>De novo genome assembly of the potent medicinal plant Rehmannia glutinosa using nanopore technology.</title>
        <authorList>
            <person name="Ma L."/>
            <person name="Dong C."/>
            <person name="Song C."/>
            <person name="Wang X."/>
            <person name="Zheng X."/>
            <person name="Niu Y."/>
            <person name="Chen S."/>
            <person name="Feng W."/>
        </authorList>
    </citation>
    <scope>NUCLEOTIDE SEQUENCE [LARGE SCALE GENOMIC DNA]</scope>
    <source>
        <strain evidence="5">DH-2019</strain>
    </source>
</reference>
<dbReference type="InterPro" id="IPR002885">
    <property type="entry name" value="PPR_rpt"/>
</dbReference>